<accession>A0A1B0BER7</accession>
<protein>
    <submittedName>
        <fullName evidence="1">Uncharacterized protein</fullName>
    </submittedName>
</protein>
<name>A0A1B0BER7_9MUSC</name>
<reference evidence="2" key="1">
    <citation type="submission" date="2015-01" db="EMBL/GenBank/DDBJ databases">
        <authorList>
            <person name="Aksoy S."/>
            <person name="Warren W."/>
            <person name="Wilson R.K."/>
        </authorList>
    </citation>
    <scope>NUCLEOTIDE SEQUENCE [LARGE SCALE GENOMIC DNA]</scope>
    <source>
        <strain evidence="2">IAEA</strain>
    </source>
</reference>
<dbReference type="EMBL" id="JXJN01012988">
    <property type="status" value="NOT_ANNOTATED_CDS"/>
    <property type="molecule type" value="Genomic_DNA"/>
</dbReference>
<dbReference type="Proteomes" id="UP000092460">
    <property type="component" value="Unassembled WGS sequence"/>
</dbReference>
<dbReference type="EnsemblMetazoa" id="GPPI027665-RA">
    <property type="protein sequence ID" value="GPPI027665-PA"/>
    <property type="gene ID" value="GPPI027665"/>
</dbReference>
<dbReference type="EMBL" id="JXJN01012990">
    <property type="status" value="NOT_ANNOTATED_CDS"/>
    <property type="molecule type" value="Genomic_DNA"/>
</dbReference>
<keyword evidence="2" id="KW-1185">Reference proteome</keyword>
<dbReference type="EMBL" id="JXJN01012989">
    <property type="status" value="NOT_ANNOTATED_CDS"/>
    <property type="molecule type" value="Genomic_DNA"/>
</dbReference>
<sequence length="103" mass="11814">MYKQSDVVDLQISPHFHPVGNVLCDGNPFFLKLKSLNKIEICFRTPFETYDTLLVLIKNENENENQIKLTSTSGEELGLRLSSGHKLHLRKRVKQQALKCQST</sequence>
<reference evidence="1" key="2">
    <citation type="submission" date="2020-05" db="UniProtKB">
        <authorList>
            <consortium name="EnsemblMetazoa"/>
        </authorList>
    </citation>
    <scope>IDENTIFICATION</scope>
    <source>
        <strain evidence="1">IAEA</strain>
    </source>
</reference>
<evidence type="ECO:0000313" key="1">
    <source>
        <dbReference type="EnsemblMetazoa" id="GPPI027665-PA"/>
    </source>
</evidence>
<evidence type="ECO:0000313" key="2">
    <source>
        <dbReference type="Proteomes" id="UP000092460"/>
    </source>
</evidence>
<proteinExistence type="predicted"/>
<dbReference type="VEuPathDB" id="VectorBase:GPPI027665"/>
<dbReference type="AlphaFoldDB" id="A0A1B0BER7"/>
<organism evidence="1 2">
    <name type="scientific">Glossina palpalis gambiensis</name>
    <dbReference type="NCBI Taxonomy" id="67801"/>
    <lineage>
        <taxon>Eukaryota</taxon>
        <taxon>Metazoa</taxon>
        <taxon>Ecdysozoa</taxon>
        <taxon>Arthropoda</taxon>
        <taxon>Hexapoda</taxon>
        <taxon>Insecta</taxon>
        <taxon>Pterygota</taxon>
        <taxon>Neoptera</taxon>
        <taxon>Endopterygota</taxon>
        <taxon>Diptera</taxon>
        <taxon>Brachycera</taxon>
        <taxon>Muscomorpha</taxon>
        <taxon>Hippoboscoidea</taxon>
        <taxon>Glossinidae</taxon>
        <taxon>Glossina</taxon>
    </lineage>
</organism>